<gene>
    <name evidence="2" type="ORF">DRF65_27725</name>
</gene>
<dbReference type="EMBL" id="QNVT01000051">
    <property type="protein sequence ID" value="REC59098.1"/>
    <property type="molecule type" value="Genomic_DNA"/>
</dbReference>
<dbReference type="AlphaFoldDB" id="A0A3D9C023"/>
<keyword evidence="1" id="KW-0812">Transmembrane</keyword>
<evidence type="ECO:0000313" key="3">
    <source>
        <dbReference type="Proteomes" id="UP000256686"/>
    </source>
</evidence>
<evidence type="ECO:0000256" key="1">
    <source>
        <dbReference type="SAM" id="Phobius"/>
    </source>
</evidence>
<reference evidence="3" key="1">
    <citation type="submission" date="2018-06" db="EMBL/GenBank/DDBJ databases">
        <authorList>
            <person name="Lum Nde A."/>
            <person name="Hugo C."/>
        </authorList>
    </citation>
    <scope>NUCLEOTIDE SEQUENCE [LARGE SCALE GENOMIC DNA]</scope>
    <source>
        <strain evidence="3">1_F178</strain>
    </source>
</reference>
<evidence type="ECO:0000313" key="2">
    <source>
        <dbReference type="EMBL" id="REC59098.1"/>
    </source>
</evidence>
<dbReference type="RefSeq" id="WP_115973945.1">
    <property type="nucleotide sequence ID" value="NZ_QNVT01000051.1"/>
</dbReference>
<accession>A0A3D9C023</accession>
<sequence length="228" mass="26163">MKDREFSFQGLDFKTELKLALVLIIPGLCTMLGVLFGGELLFPKIHFLKSVAFASVMTIGICMITLKQLSRLVKEKNWTINIKDDHFHITFRNLNYQFQASEIKMIKNIGNVGLRYLTIKTADQTIKIRVGDTGLAPFSSQKDIDELDAFVQHIKPYITKKFNKKELRNIINPTIIPNLGVYVVKGEKIKYSIINKMQPWQVILFILGIAGAVMTLLMTVFFYYIDHK</sequence>
<name>A0A3D9C023_9FLAO</name>
<proteinExistence type="predicted"/>
<feature type="transmembrane region" description="Helical" evidence="1">
    <location>
        <begin position="47"/>
        <end position="66"/>
    </location>
</feature>
<feature type="transmembrane region" description="Helical" evidence="1">
    <location>
        <begin position="202"/>
        <end position="225"/>
    </location>
</feature>
<dbReference type="Proteomes" id="UP000256686">
    <property type="component" value="Unassembled WGS sequence"/>
</dbReference>
<keyword evidence="1" id="KW-1133">Transmembrane helix</keyword>
<comment type="caution">
    <text evidence="2">The sequence shown here is derived from an EMBL/GenBank/DDBJ whole genome shotgun (WGS) entry which is preliminary data.</text>
</comment>
<keyword evidence="3" id="KW-1185">Reference proteome</keyword>
<organism evidence="2 3">
    <name type="scientific">Chryseobacterium pennae</name>
    <dbReference type="NCBI Taxonomy" id="2258962"/>
    <lineage>
        <taxon>Bacteria</taxon>
        <taxon>Pseudomonadati</taxon>
        <taxon>Bacteroidota</taxon>
        <taxon>Flavobacteriia</taxon>
        <taxon>Flavobacteriales</taxon>
        <taxon>Weeksellaceae</taxon>
        <taxon>Chryseobacterium group</taxon>
        <taxon>Chryseobacterium</taxon>
    </lineage>
</organism>
<keyword evidence="1" id="KW-0472">Membrane</keyword>
<protein>
    <submittedName>
        <fullName evidence="2">Uncharacterized protein</fullName>
    </submittedName>
</protein>
<feature type="transmembrane region" description="Helical" evidence="1">
    <location>
        <begin position="20"/>
        <end position="41"/>
    </location>
</feature>